<dbReference type="EMBL" id="GDJX01012168">
    <property type="protein sequence ID" value="JAT55768.1"/>
    <property type="molecule type" value="Transcribed_RNA"/>
</dbReference>
<sequence>GGGGRTTPSRPSNPAEGKQACGRRPPRRRRVRLARKEMASGPPPAHPSSPSCTVSCTATIAHGSGSSCEIPLEIISEEEMALIDAAMTSARCLLQASSPRSLRVAAFSPLPSAVASLQRCHSSFRPAAPLILSQKASSQDIEDSGLGASRSKSPLQLFRSRRALSVTDITATEWCEKQMEFVLLHGKPERTKAMRAGSNRHAELEEEVVEKVEVCIKSVEDSWAVRFLNFVVGAHHLLFEGMTRELPILGFVEGIWIVGVIDEIRMPLNKAVQRPLLVDTKTRYKATLPSEAQKRNARFQLMFYKYLWDNIIADNFPSGNFYSYFDLDPRSILSEDVGEYCERLGFHAKTLEDVVIYFRDTSCLLLPSQETLMLRYEYQGDNSLLDEYIFNYEADWFKGQILESLKFWSGERGARIVPKDERWKCRFCKFASMCPVTVSSDG</sequence>
<gene>
    <name evidence="3" type="primary">DEM1_0</name>
    <name evidence="3" type="ORF">g.108979</name>
</gene>
<evidence type="ECO:0000256" key="2">
    <source>
        <dbReference type="SAM" id="MobiDB-lite"/>
    </source>
</evidence>
<protein>
    <submittedName>
        <fullName evidence="3">Putative exonuclease V</fullName>
    </submittedName>
</protein>
<accession>A0A1D1YMC0</accession>
<dbReference type="GO" id="GO:0036297">
    <property type="term" value="P:interstrand cross-link repair"/>
    <property type="evidence" value="ECO:0007669"/>
    <property type="project" value="TreeGrafter"/>
</dbReference>
<feature type="region of interest" description="Disordered" evidence="2">
    <location>
        <begin position="1"/>
        <end position="51"/>
    </location>
</feature>
<evidence type="ECO:0000313" key="3">
    <source>
        <dbReference type="EMBL" id="JAT55768.1"/>
    </source>
</evidence>
<name>A0A1D1YMC0_9ARAE</name>
<dbReference type="InterPro" id="IPR011604">
    <property type="entry name" value="PDDEXK-like_dom_sf"/>
</dbReference>
<evidence type="ECO:0000256" key="1">
    <source>
        <dbReference type="ARBA" id="ARBA00009797"/>
    </source>
</evidence>
<dbReference type="InterPro" id="IPR019190">
    <property type="entry name" value="EXOV"/>
</dbReference>
<feature type="compositionally biased region" description="Polar residues" evidence="2">
    <location>
        <begin position="1"/>
        <end position="12"/>
    </location>
</feature>
<organism evidence="3">
    <name type="scientific">Anthurium amnicola</name>
    <dbReference type="NCBI Taxonomy" id="1678845"/>
    <lineage>
        <taxon>Eukaryota</taxon>
        <taxon>Viridiplantae</taxon>
        <taxon>Streptophyta</taxon>
        <taxon>Embryophyta</taxon>
        <taxon>Tracheophyta</taxon>
        <taxon>Spermatophyta</taxon>
        <taxon>Magnoliopsida</taxon>
        <taxon>Liliopsida</taxon>
        <taxon>Araceae</taxon>
        <taxon>Pothoideae</taxon>
        <taxon>Potheae</taxon>
        <taxon>Anthurium</taxon>
    </lineage>
</organism>
<feature type="compositionally biased region" description="Basic residues" evidence="2">
    <location>
        <begin position="24"/>
        <end position="33"/>
    </location>
</feature>
<dbReference type="GO" id="GO:0005634">
    <property type="term" value="C:nucleus"/>
    <property type="evidence" value="ECO:0007669"/>
    <property type="project" value="TreeGrafter"/>
</dbReference>
<dbReference type="Gene3D" id="3.90.320.10">
    <property type="match status" value="1"/>
</dbReference>
<comment type="similarity">
    <text evidence="1">Belongs to the EXO5 family.</text>
</comment>
<dbReference type="PANTHER" id="PTHR14464:SF4">
    <property type="entry name" value="EXONUCLEASE V"/>
    <property type="match status" value="1"/>
</dbReference>
<keyword evidence="3" id="KW-0378">Hydrolase</keyword>
<proteinExistence type="inferred from homology"/>
<dbReference type="AlphaFoldDB" id="A0A1D1YMC0"/>
<keyword evidence="3" id="KW-0269">Exonuclease</keyword>
<reference evidence="3" key="1">
    <citation type="submission" date="2015-07" db="EMBL/GenBank/DDBJ databases">
        <title>Transcriptome Assembly of Anthurium amnicola.</title>
        <authorList>
            <person name="Suzuki J."/>
        </authorList>
    </citation>
    <scope>NUCLEOTIDE SEQUENCE</scope>
</reference>
<keyword evidence="3" id="KW-0540">Nuclease</keyword>
<dbReference type="Pfam" id="PF09810">
    <property type="entry name" value="Exo5"/>
    <property type="match status" value="3"/>
</dbReference>
<dbReference type="GO" id="GO:0045145">
    <property type="term" value="F:single-stranded DNA 5'-3' DNA exonuclease activity"/>
    <property type="evidence" value="ECO:0007669"/>
    <property type="project" value="InterPro"/>
</dbReference>
<feature type="non-terminal residue" evidence="3">
    <location>
        <position position="1"/>
    </location>
</feature>
<dbReference type="PANTHER" id="PTHR14464">
    <property type="entry name" value="EXONUCLEASE V"/>
    <property type="match status" value="1"/>
</dbReference>